<dbReference type="EMBL" id="ADVG01000002">
    <property type="protein sequence ID" value="EFH86979.1"/>
    <property type="molecule type" value="Genomic_DNA"/>
</dbReference>
<dbReference type="InterPro" id="IPR030400">
    <property type="entry name" value="Sedolisin_dom"/>
</dbReference>
<keyword evidence="1 5" id="KW-0645">Protease</keyword>
<dbReference type="InterPro" id="IPR036852">
    <property type="entry name" value="Peptidase_S8/S53_dom_sf"/>
</dbReference>
<dbReference type="PANTHER" id="PTHR14218:SF15">
    <property type="entry name" value="TRIPEPTIDYL-PEPTIDASE 1"/>
    <property type="match status" value="1"/>
</dbReference>
<feature type="domain" description="Peptidase S53" evidence="4">
    <location>
        <begin position="65"/>
        <end position="444"/>
    </location>
</feature>
<reference evidence="5 6" key="1">
    <citation type="journal article" date="2011" name="Stand. Genomic Sci.">
        <title>Non-contiguous finished genome sequence and contextual data of the filamentous soil bacterium Ktedonobacter racemifer type strain (SOSP1-21).</title>
        <authorList>
            <person name="Chang Y.J."/>
            <person name="Land M."/>
            <person name="Hauser L."/>
            <person name="Chertkov O."/>
            <person name="Del Rio T.G."/>
            <person name="Nolan M."/>
            <person name="Copeland A."/>
            <person name="Tice H."/>
            <person name="Cheng J.F."/>
            <person name="Lucas S."/>
            <person name="Han C."/>
            <person name="Goodwin L."/>
            <person name="Pitluck S."/>
            <person name="Ivanova N."/>
            <person name="Ovchinikova G."/>
            <person name="Pati A."/>
            <person name="Chen A."/>
            <person name="Palaniappan K."/>
            <person name="Mavromatis K."/>
            <person name="Liolios K."/>
            <person name="Brettin T."/>
            <person name="Fiebig A."/>
            <person name="Rohde M."/>
            <person name="Abt B."/>
            <person name="Goker M."/>
            <person name="Detter J.C."/>
            <person name="Woyke T."/>
            <person name="Bristow J."/>
            <person name="Eisen J.A."/>
            <person name="Markowitz V."/>
            <person name="Hugenholtz P."/>
            <person name="Kyrpides N.C."/>
            <person name="Klenk H.P."/>
            <person name="Lapidus A."/>
        </authorList>
    </citation>
    <scope>NUCLEOTIDE SEQUENCE [LARGE SCALE GENOMIC DNA]</scope>
    <source>
        <strain evidence="6">DSM 44963</strain>
    </source>
</reference>
<dbReference type="Gene3D" id="3.40.50.200">
    <property type="entry name" value="Peptidase S8/S53 domain"/>
    <property type="match status" value="1"/>
</dbReference>
<dbReference type="SUPFAM" id="SSF52743">
    <property type="entry name" value="Subtilisin-like"/>
    <property type="match status" value="1"/>
</dbReference>
<dbReference type="GO" id="GO:0004252">
    <property type="term" value="F:serine-type endopeptidase activity"/>
    <property type="evidence" value="ECO:0007669"/>
    <property type="project" value="InterPro"/>
</dbReference>
<dbReference type="GO" id="GO:0008240">
    <property type="term" value="F:tripeptidyl-peptidase activity"/>
    <property type="evidence" value="ECO:0007669"/>
    <property type="project" value="TreeGrafter"/>
</dbReference>
<dbReference type="eggNOG" id="COG4934">
    <property type="taxonomic scope" value="Bacteria"/>
</dbReference>
<keyword evidence="3" id="KW-0720">Serine protease</keyword>
<protein>
    <submittedName>
        <fullName evidence="5">Protease-like protein</fullName>
    </submittedName>
</protein>
<dbReference type="MEROPS" id="S53.008"/>
<dbReference type="PANTHER" id="PTHR14218">
    <property type="entry name" value="PROTEASE S8 TRIPEPTIDYL PEPTIDASE I CLN2"/>
    <property type="match status" value="1"/>
</dbReference>
<accession>D6TMH9</accession>
<evidence type="ECO:0000313" key="5">
    <source>
        <dbReference type="EMBL" id="EFH86979.1"/>
    </source>
</evidence>
<sequence>MIFRVRRYILFLFLVFLLAACTTTGFSKSMDGGTATASSQPSAVPGFADQAITTCPAELANYQGCHTPYTLRQAYDVESLTKQGFTGKGQTVVVIVSFGSPTLQKDLDAFSRQFGLPQSRVQILSPLGTVPFNTQDSDMVGWATETTLDVQLIHAMAPEANIVVMTSPVSETQGVQGLPEFKQLEEYAVNHHLGQIFSQSWAASEATLADQAGQQLIKSYADFYKQATLQDHWTIFVGTGDQGATDFADLNSTKLVNARNVTFPADVPWVTAVGGTTLASSQGATIEHAWSGSGGGFSKFFAQPDYQKALPSSVQAQSGGQRGLPDVSANADPSTGMSFYYNGNWSLTGGTSASTPVWAGLMAIANQLAGHPLGFINPTLYSLAQGAGEQQNFHDVTIGYNNNQSTKGGETVNVKGFQAVPGWDAVTGLGTPKGSSLLHNLAATTK</sequence>
<proteinExistence type="predicted"/>
<evidence type="ECO:0000259" key="4">
    <source>
        <dbReference type="PROSITE" id="PS51695"/>
    </source>
</evidence>
<evidence type="ECO:0000313" key="6">
    <source>
        <dbReference type="Proteomes" id="UP000004508"/>
    </source>
</evidence>
<keyword evidence="2" id="KW-0378">Hydrolase</keyword>
<keyword evidence="6" id="KW-1185">Reference proteome</keyword>
<name>D6TMH9_KTERA</name>
<dbReference type="PROSITE" id="PS51695">
    <property type="entry name" value="SEDOLISIN"/>
    <property type="match status" value="1"/>
</dbReference>
<dbReference type="PROSITE" id="PS51257">
    <property type="entry name" value="PROKAR_LIPOPROTEIN"/>
    <property type="match status" value="1"/>
</dbReference>
<dbReference type="CDD" id="cd04056">
    <property type="entry name" value="Peptidases_S53"/>
    <property type="match status" value="1"/>
</dbReference>
<dbReference type="PROSITE" id="PS00138">
    <property type="entry name" value="SUBTILASE_SER"/>
    <property type="match status" value="1"/>
</dbReference>
<dbReference type="InterPro" id="IPR023828">
    <property type="entry name" value="Peptidase_S8_Ser-AS"/>
</dbReference>
<dbReference type="STRING" id="485913.Krac_8297"/>
<gene>
    <name evidence="5" type="ORF">Krac_8297</name>
</gene>
<dbReference type="InParanoid" id="D6TMH9"/>
<dbReference type="InterPro" id="IPR050819">
    <property type="entry name" value="Tripeptidyl-peptidase_I"/>
</dbReference>
<evidence type="ECO:0000256" key="1">
    <source>
        <dbReference type="ARBA" id="ARBA00022670"/>
    </source>
</evidence>
<dbReference type="AlphaFoldDB" id="D6TMH9"/>
<dbReference type="Pfam" id="PF00082">
    <property type="entry name" value="Peptidase_S8"/>
    <property type="match status" value="1"/>
</dbReference>
<dbReference type="GO" id="GO:0006508">
    <property type="term" value="P:proteolysis"/>
    <property type="evidence" value="ECO:0007669"/>
    <property type="project" value="UniProtKB-KW"/>
</dbReference>
<dbReference type="Proteomes" id="UP000004508">
    <property type="component" value="Unassembled WGS sequence"/>
</dbReference>
<evidence type="ECO:0000256" key="3">
    <source>
        <dbReference type="ARBA" id="ARBA00022825"/>
    </source>
</evidence>
<dbReference type="InterPro" id="IPR000209">
    <property type="entry name" value="Peptidase_S8/S53_dom"/>
</dbReference>
<evidence type="ECO:0000256" key="2">
    <source>
        <dbReference type="ARBA" id="ARBA00022801"/>
    </source>
</evidence>
<comment type="caution">
    <text evidence="5">The sequence shown here is derived from an EMBL/GenBank/DDBJ whole genome shotgun (WGS) entry which is preliminary data.</text>
</comment>
<organism evidence="5 6">
    <name type="scientific">Ktedonobacter racemifer DSM 44963</name>
    <dbReference type="NCBI Taxonomy" id="485913"/>
    <lineage>
        <taxon>Bacteria</taxon>
        <taxon>Bacillati</taxon>
        <taxon>Chloroflexota</taxon>
        <taxon>Ktedonobacteria</taxon>
        <taxon>Ktedonobacterales</taxon>
        <taxon>Ktedonobacteraceae</taxon>
        <taxon>Ktedonobacter</taxon>
    </lineage>
</organism>